<protein>
    <recommendedName>
        <fullName evidence="3">NADH-ubiquinone oxidoreductase chain 4L</fullName>
    </recommendedName>
    <alternativeName>
        <fullName evidence="9">NADH dehydrogenase subunit 4L</fullName>
    </alternativeName>
</protein>
<comment type="subcellular location">
    <subcellularLocation>
        <location evidence="1">Membrane</location>
        <topology evidence="1">Multi-pass membrane protein</topology>
    </subcellularLocation>
</comment>
<proteinExistence type="inferred from homology"/>
<keyword evidence="8 11" id="KW-0472">Membrane</keyword>
<keyword evidence="14" id="KW-0496">Mitochondrion</keyword>
<accession>A0A976MZ16</accession>
<evidence type="ECO:0000256" key="1">
    <source>
        <dbReference type="ARBA" id="ARBA00004141"/>
    </source>
</evidence>
<dbReference type="GeneID" id="71467343"/>
<dbReference type="GO" id="GO:0008137">
    <property type="term" value="F:NADH dehydrogenase (ubiquinone) activity"/>
    <property type="evidence" value="ECO:0007669"/>
    <property type="project" value="UniProtKB-EC"/>
</dbReference>
<evidence type="ECO:0000313" key="12">
    <source>
        <dbReference type="EMBL" id="UNO54128.1"/>
    </source>
</evidence>
<name>A0A976MZ16_9ACAR</name>
<dbReference type="CTD" id="4539"/>
<dbReference type="Gene3D" id="1.10.287.3510">
    <property type="match status" value="1"/>
</dbReference>
<evidence type="ECO:0000313" key="14">
    <source>
        <dbReference type="EMBL" id="UNO54167.1"/>
    </source>
</evidence>
<evidence type="ECO:0000256" key="10">
    <source>
        <dbReference type="ARBA" id="ARBA00049551"/>
    </source>
</evidence>
<keyword evidence="4 11" id="KW-0812">Transmembrane</keyword>
<sequence>MLISILVMYLIGLFSFLINRHFMMMILLSIEFMYMSLLLMMCIYFSFSNILSIFIFLITVVCEAALGMSLLVLMSFYYGNEMMKSFSLIKC</sequence>
<dbReference type="RefSeq" id="YP_010324947.1">
    <property type="nucleotide sequence ID" value="NC_062068.1"/>
</dbReference>
<evidence type="ECO:0000256" key="5">
    <source>
        <dbReference type="ARBA" id="ARBA00022967"/>
    </source>
</evidence>
<evidence type="ECO:0000256" key="2">
    <source>
        <dbReference type="ARBA" id="ARBA00010519"/>
    </source>
</evidence>
<keyword evidence="5" id="KW-1278">Translocase</keyword>
<feature type="transmembrane region" description="Helical" evidence="11">
    <location>
        <begin position="53"/>
        <end position="78"/>
    </location>
</feature>
<dbReference type="GO" id="GO:0016020">
    <property type="term" value="C:membrane"/>
    <property type="evidence" value="ECO:0007669"/>
    <property type="project" value="UniProtKB-SubCell"/>
</dbReference>
<evidence type="ECO:0000256" key="6">
    <source>
        <dbReference type="ARBA" id="ARBA00022989"/>
    </source>
</evidence>
<evidence type="ECO:0000256" key="11">
    <source>
        <dbReference type="SAM" id="Phobius"/>
    </source>
</evidence>
<keyword evidence="6 11" id="KW-1133">Transmembrane helix</keyword>
<evidence type="ECO:0000256" key="7">
    <source>
        <dbReference type="ARBA" id="ARBA00023027"/>
    </source>
</evidence>
<gene>
    <name evidence="14" type="primary">ND4L</name>
</gene>
<reference evidence="14" key="1">
    <citation type="submission" date="2022-01" db="EMBL/GenBank/DDBJ databases">
        <authorList>
            <person name="Tian J."/>
            <person name="Hou X."/>
            <person name="Ge M."/>
            <person name="Xu H."/>
            <person name="Yu B."/>
            <person name="Liu J."/>
            <person name="Shao R."/>
            <person name="Holmes E.C."/>
            <person name="Lei C."/>
            <person name="Shi M."/>
        </authorList>
    </citation>
    <scope>NUCLEOTIDE SEQUENCE</scope>
    <source>
        <strain evidence="12">C23</strain>
        <strain evidence="14">D41</strain>
        <strain evidence="13">D9</strain>
        <tissue evidence="13">Nymph</tissue>
    </source>
</reference>
<evidence type="ECO:0000256" key="4">
    <source>
        <dbReference type="ARBA" id="ARBA00022692"/>
    </source>
</evidence>
<dbReference type="EMBL" id="OM368300">
    <property type="protein sequence ID" value="UNO54141.1"/>
    <property type="molecule type" value="Genomic_DNA"/>
</dbReference>
<dbReference type="EMBL" id="OM368302">
    <property type="protein sequence ID" value="UNO54167.1"/>
    <property type="molecule type" value="Genomic_DNA"/>
</dbReference>
<organism evidence="14">
    <name type="scientific">Dermacentor steini</name>
    <dbReference type="NCBI Taxonomy" id="859978"/>
    <lineage>
        <taxon>Eukaryota</taxon>
        <taxon>Metazoa</taxon>
        <taxon>Ecdysozoa</taxon>
        <taxon>Arthropoda</taxon>
        <taxon>Chelicerata</taxon>
        <taxon>Arachnida</taxon>
        <taxon>Acari</taxon>
        <taxon>Parasitiformes</taxon>
        <taxon>Ixodida</taxon>
        <taxon>Ixodoidea</taxon>
        <taxon>Ixodidae</taxon>
        <taxon>Rhipicephalinae</taxon>
        <taxon>Dermacentor</taxon>
    </lineage>
</organism>
<evidence type="ECO:0000256" key="9">
    <source>
        <dbReference type="ARBA" id="ARBA00031586"/>
    </source>
</evidence>
<dbReference type="Pfam" id="PF00420">
    <property type="entry name" value="Oxidored_q2"/>
    <property type="match status" value="1"/>
</dbReference>
<keyword evidence="7" id="KW-0520">NAD</keyword>
<feature type="transmembrane region" description="Helical" evidence="11">
    <location>
        <begin position="30"/>
        <end position="47"/>
    </location>
</feature>
<evidence type="ECO:0000256" key="3">
    <source>
        <dbReference type="ARBA" id="ARBA00016612"/>
    </source>
</evidence>
<feature type="transmembrane region" description="Helical" evidence="11">
    <location>
        <begin position="6"/>
        <end position="23"/>
    </location>
</feature>
<evidence type="ECO:0000313" key="13">
    <source>
        <dbReference type="EMBL" id="UNO54141.1"/>
    </source>
</evidence>
<comment type="similarity">
    <text evidence="2">Belongs to the complex I subunit 4L family.</text>
</comment>
<comment type="catalytic activity">
    <reaction evidence="10">
        <text>a ubiquinone + NADH + 5 H(+)(in) = a ubiquinol + NAD(+) + 4 H(+)(out)</text>
        <dbReference type="Rhea" id="RHEA:29091"/>
        <dbReference type="Rhea" id="RHEA-COMP:9565"/>
        <dbReference type="Rhea" id="RHEA-COMP:9566"/>
        <dbReference type="ChEBI" id="CHEBI:15378"/>
        <dbReference type="ChEBI" id="CHEBI:16389"/>
        <dbReference type="ChEBI" id="CHEBI:17976"/>
        <dbReference type="ChEBI" id="CHEBI:57540"/>
        <dbReference type="ChEBI" id="CHEBI:57945"/>
        <dbReference type="EC" id="7.1.1.2"/>
    </reaction>
</comment>
<dbReference type="InterPro" id="IPR039428">
    <property type="entry name" value="NUOK/Mnh_C1-like"/>
</dbReference>
<dbReference type="AlphaFoldDB" id="A0A976MZ16"/>
<dbReference type="EMBL" id="OM368299">
    <property type="protein sequence ID" value="UNO54128.1"/>
    <property type="molecule type" value="Genomic_DNA"/>
</dbReference>
<geneLocation type="mitochondrion" evidence="14"/>
<evidence type="ECO:0000256" key="8">
    <source>
        <dbReference type="ARBA" id="ARBA00023136"/>
    </source>
</evidence>